<sequence length="189" mass="21217">MDKYLVVGLGNPGFQYENTKHNVGFNVIDSLCKKINISLLTSKFNGVFSKANLYNKEVYICKPQTYMNLSGEFVSKFVNFYKIPIENVLVIYDDLDSEIGKIKLKTKGSSGGQNGIKNIINLLGTESIKRIKIGISRPERNISISGYVLSKFNNEDKTKVEKSIDKASDAILFYLENDFTQAMNKFNGG</sequence>
<evidence type="ECO:0000256" key="10">
    <source>
        <dbReference type="RuleBase" id="RU004320"/>
    </source>
</evidence>
<feature type="active site" description="Proton acceptor" evidence="8">
    <location>
        <position position="21"/>
    </location>
</feature>
<dbReference type="Pfam" id="PF01195">
    <property type="entry name" value="Pept_tRNA_hydro"/>
    <property type="match status" value="1"/>
</dbReference>
<feature type="site" description="Stabilizes the basic form of H active site to accept a proton" evidence="8">
    <location>
        <position position="93"/>
    </location>
</feature>
<protein>
    <recommendedName>
        <fullName evidence="7 8">Peptidyl-tRNA hydrolase</fullName>
        <shortName evidence="8">Pth</shortName>
        <ecNumber evidence="1 8">3.1.1.29</ecNumber>
    </recommendedName>
</protein>
<reference evidence="11 12" key="1">
    <citation type="journal article" date="2014" name="PLoS ONE">
        <title>Reduction of Hydrogen Peroxide Accumulation and Toxicity by a Catalase from Mycoplasma iowae.</title>
        <authorList>
            <person name="Pritchard R.E."/>
            <person name="Prassinos A.J."/>
            <person name="Osborne J.D."/>
            <person name="Raviv Z."/>
            <person name="Balish M.F."/>
        </authorList>
    </citation>
    <scope>NUCLEOTIDE SEQUENCE [LARGE SCALE GENOMIC DNA]</scope>
    <source>
        <strain evidence="11 12">DK-CPA</strain>
    </source>
</reference>
<dbReference type="InterPro" id="IPR001328">
    <property type="entry name" value="Pept_tRNA_hydro"/>
</dbReference>
<evidence type="ECO:0000256" key="4">
    <source>
        <dbReference type="ARBA" id="ARBA00022884"/>
    </source>
</evidence>
<comment type="function">
    <text evidence="8">Hydrolyzes ribosome-free peptidyl-tRNAs (with 1 or more amino acids incorporated), which drop off the ribosome during protein synthesis, or as a result of ribosome stalling.</text>
</comment>
<keyword evidence="4 8" id="KW-0694">RNA-binding</keyword>
<dbReference type="InterPro" id="IPR018171">
    <property type="entry name" value="Pept_tRNA_hydro_CS"/>
</dbReference>
<evidence type="ECO:0000256" key="2">
    <source>
        <dbReference type="ARBA" id="ARBA00022555"/>
    </source>
</evidence>
<dbReference type="PANTHER" id="PTHR17224:SF1">
    <property type="entry name" value="PEPTIDYL-TRNA HYDROLASE"/>
    <property type="match status" value="1"/>
</dbReference>
<dbReference type="Gene3D" id="3.40.50.1470">
    <property type="entry name" value="Peptidyl-tRNA hydrolase"/>
    <property type="match status" value="1"/>
</dbReference>
<dbReference type="InterPro" id="IPR036416">
    <property type="entry name" value="Pept_tRNA_hydro_sf"/>
</dbReference>
<comment type="function">
    <text evidence="8">Catalyzes the release of premature peptidyl moieties from peptidyl-tRNA molecules trapped in stalled 50S ribosomal subunits, and thus maintains levels of free tRNAs and 50S ribosomes.</text>
</comment>
<accession>A0A084U319</accession>
<dbReference type="GO" id="GO:0072344">
    <property type="term" value="P:rescue of stalled ribosome"/>
    <property type="evidence" value="ECO:0007669"/>
    <property type="project" value="UniProtKB-UniRule"/>
</dbReference>
<feature type="binding site" evidence="8">
    <location>
        <position position="16"/>
    </location>
    <ligand>
        <name>tRNA</name>
        <dbReference type="ChEBI" id="CHEBI:17843"/>
    </ligand>
</feature>
<keyword evidence="3 8" id="KW-0378">Hydrolase</keyword>
<dbReference type="GeneID" id="96866308"/>
<dbReference type="GO" id="GO:0006515">
    <property type="term" value="P:protein quality control for misfolded or incompletely synthesized proteins"/>
    <property type="evidence" value="ECO:0007669"/>
    <property type="project" value="UniProtKB-UniRule"/>
</dbReference>
<feature type="binding site" evidence="8">
    <location>
        <position position="114"/>
    </location>
    <ligand>
        <name>tRNA</name>
        <dbReference type="ChEBI" id="CHEBI:17843"/>
    </ligand>
</feature>
<comment type="caution">
    <text evidence="11">The sequence shown here is derived from an EMBL/GenBank/DDBJ whole genome shotgun (WGS) entry which is preliminary data.</text>
</comment>
<evidence type="ECO:0000256" key="1">
    <source>
        <dbReference type="ARBA" id="ARBA00013260"/>
    </source>
</evidence>
<feature type="site" description="Discriminates between blocked and unblocked aminoacyl-tRNA" evidence="8">
    <location>
        <position position="11"/>
    </location>
</feature>
<comment type="similarity">
    <text evidence="5 8 10">Belongs to the PTH family.</text>
</comment>
<comment type="subunit">
    <text evidence="8">Monomer.</text>
</comment>
<dbReference type="GO" id="GO:0004045">
    <property type="term" value="F:peptidyl-tRNA hydrolase activity"/>
    <property type="evidence" value="ECO:0007669"/>
    <property type="project" value="UniProtKB-UniRule"/>
</dbReference>
<feature type="binding site" evidence="8">
    <location>
        <position position="68"/>
    </location>
    <ligand>
        <name>tRNA</name>
        <dbReference type="ChEBI" id="CHEBI:17843"/>
    </ligand>
</feature>
<dbReference type="CDD" id="cd00462">
    <property type="entry name" value="PTH"/>
    <property type="match status" value="1"/>
</dbReference>
<dbReference type="FunFam" id="3.40.50.1470:FF:000001">
    <property type="entry name" value="Peptidyl-tRNA hydrolase"/>
    <property type="match status" value="1"/>
</dbReference>
<organism evidence="11 12">
    <name type="scientific">Malacoplasma iowae DK-CPA</name>
    <dbReference type="NCBI Taxonomy" id="1394179"/>
    <lineage>
        <taxon>Bacteria</taxon>
        <taxon>Bacillati</taxon>
        <taxon>Mycoplasmatota</taxon>
        <taxon>Mycoplasmoidales</taxon>
        <taxon>Mycoplasmoidaceae</taxon>
        <taxon>Malacoplasma</taxon>
    </lineage>
</organism>
<comment type="subcellular location">
    <subcellularLocation>
        <location evidence="8">Cytoplasm</location>
    </subcellularLocation>
</comment>
<evidence type="ECO:0000256" key="7">
    <source>
        <dbReference type="ARBA" id="ARBA00050038"/>
    </source>
</evidence>
<dbReference type="PANTHER" id="PTHR17224">
    <property type="entry name" value="PEPTIDYL-TRNA HYDROLASE"/>
    <property type="match status" value="1"/>
</dbReference>
<dbReference type="GO" id="GO:0005737">
    <property type="term" value="C:cytoplasm"/>
    <property type="evidence" value="ECO:0007669"/>
    <property type="project" value="UniProtKB-SubCell"/>
</dbReference>
<dbReference type="EC" id="3.1.1.29" evidence="1 8"/>
<dbReference type="RefSeq" id="WP_004024669.1">
    <property type="nucleotide sequence ID" value="NZ_AWQU01000085.1"/>
</dbReference>
<evidence type="ECO:0000256" key="6">
    <source>
        <dbReference type="ARBA" id="ARBA00048707"/>
    </source>
</evidence>
<name>A0A084U319_MALIO</name>
<dbReference type="HAMAP" id="MF_00083">
    <property type="entry name" value="Pept_tRNA_hydro_bact"/>
    <property type="match status" value="1"/>
</dbReference>
<dbReference type="Proteomes" id="UP000028523">
    <property type="component" value="Unassembled WGS sequence"/>
</dbReference>
<evidence type="ECO:0000313" key="12">
    <source>
        <dbReference type="Proteomes" id="UP000028523"/>
    </source>
</evidence>
<keyword evidence="8" id="KW-0963">Cytoplasm</keyword>
<proteinExistence type="inferred from homology"/>
<evidence type="ECO:0000313" key="11">
    <source>
        <dbReference type="EMBL" id="KFB07355.1"/>
    </source>
</evidence>
<comment type="catalytic activity">
    <reaction evidence="6 8 9">
        <text>an N-acyl-L-alpha-aminoacyl-tRNA + H2O = an N-acyl-L-amino acid + a tRNA + H(+)</text>
        <dbReference type="Rhea" id="RHEA:54448"/>
        <dbReference type="Rhea" id="RHEA-COMP:10123"/>
        <dbReference type="Rhea" id="RHEA-COMP:13883"/>
        <dbReference type="ChEBI" id="CHEBI:15377"/>
        <dbReference type="ChEBI" id="CHEBI:15378"/>
        <dbReference type="ChEBI" id="CHEBI:59874"/>
        <dbReference type="ChEBI" id="CHEBI:78442"/>
        <dbReference type="ChEBI" id="CHEBI:138191"/>
        <dbReference type="EC" id="3.1.1.29"/>
    </reaction>
</comment>
<keyword evidence="12" id="KW-1185">Reference proteome</keyword>
<dbReference type="NCBIfam" id="TIGR00447">
    <property type="entry name" value="pth"/>
    <property type="match status" value="1"/>
</dbReference>
<dbReference type="SUPFAM" id="SSF53178">
    <property type="entry name" value="Peptidyl-tRNA hydrolase-like"/>
    <property type="match status" value="1"/>
</dbReference>
<gene>
    <name evidence="8 11" type="primary">pth</name>
    <name evidence="11" type="ORF">P271_188</name>
</gene>
<evidence type="ECO:0000256" key="9">
    <source>
        <dbReference type="RuleBase" id="RU000673"/>
    </source>
</evidence>
<dbReference type="PROSITE" id="PS01195">
    <property type="entry name" value="PEPT_TRNA_HYDROL_1"/>
    <property type="match status" value="1"/>
</dbReference>
<evidence type="ECO:0000256" key="3">
    <source>
        <dbReference type="ARBA" id="ARBA00022801"/>
    </source>
</evidence>
<dbReference type="GO" id="GO:0000049">
    <property type="term" value="F:tRNA binding"/>
    <property type="evidence" value="ECO:0007669"/>
    <property type="project" value="UniProtKB-UniRule"/>
</dbReference>
<evidence type="ECO:0000256" key="8">
    <source>
        <dbReference type="HAMAP-Rule" id="MF_00083"/>
    </source>
</evidence>
<feature type="binding site" evidence="8">
    <location>
        <position position="66"/>
    </location>
    <ligand>
        <name>tRNA</name>
        <dbReference type="ChEBI" id="CHEBI:17843"/>
    </ligand>
</feature>
<dbReference type="EMBL" id="AWQU01000085">
    <property type="protein sequence ID" value="KFB07355.1"/>
    <property type="molecule type" value="Genomic_DNA"/>
</dbReference>
<keyword evidence="2 8" id="KW-0820">tRNA-binding</keyword>
<dbReference type="AlphaFoldDB" id="A0A084U319"/>
<evidence type="ECO:0000256" key="5">
    <source>
        <dbReference type="ARBA" id="ARBA00038063"/>
    </source>
</evidence>